<dbReference type="PROSITE" id="PS50041">
    <property type="entry name" value="C_TYPE_LECTIN_2"/>
    <property type="match status" value="1"/>
</dbReference>
<dbReference type="Proteomes" id="UP001208570">
    <property type="component" value="Unassembled WGS sequence"/>
</dbReference>
<dbReference type="InterPro" id="IPR016186">
    <property type="entry name" value="C-type_lectin-like/link_sf"/>
</dbReference>
<sequence>MVLMVYCLAFGLFALRVNSCKVDKYCHGKTFYEFENKSYPGDVLVQEGPWPLHECRRLCRLYLECWYFSIEWYGDRFGMCTIFRGAWKSSGIVQANGVTLYLSCPDGFQWDVDARKCYSSEIYGPVKGGDTIGRCQSILPEAQPFEPKDDSQMAYVRRAAGVYYIWMGMRRPENSTDVHDFRYYSNGKPIEYEYWDSGNPDDTDHDCVLSVSFHDYRWIDTGCEFNKYVICEL</sequence>
<feature type="domain" description="C-type lectin" evidence="3">
    <location>
        <begin position="113"/>
        <end position="232"/>
    </location>
</feature>
<dbReference type="EMBL" id="JAODUP010000128">
    <property type="protein sequence ID" value="KAK2160655.1"/>
    <property type="molecule type" value="Genomic_DNA"/>
</dbReference>
<keyword evidence="1" id="KW-1015">Disulfide bond</keyword>
<evidence type="ECO:0000313" key="4">
    <source>
        <dbReference type="EMBL" id="KAK2160655.1"/>
    </source>
</evidence>
<evidence type="ECO:0000256" key="1">
    <source>
        <dbReference type="ARBA" id="ARBA00023157"/>
    </source>
</evidence>
<dbReference type="SMART" id="SM00034">
    <property type="entry name" value="CLECT"/>
    <property type="match status" value="1"/>
</dbReference>
<keyword evidence="2" id="KW-0732">Signal</keyword>
<dbReference type="Pfam" id="PF00059">
    <property type="entry name" value="Lectin_C"/>
    <property type="match status" value="1"/>
</dbReference>
<dbReference type="AlphaFoldDB" id="A0AAD9JXS5"/>
<gene>
    <name evidence="4" type="ORF">LSH36_128g01022</name>
</gene>
<name>A0AAD9JXS5_9ANNE</name>
<evidence type="ECO:0000313" key="5">
    <source>
        <dbReference type="Proteomes" id="UP001208570"/>
    </source>
</evidence>
<evidence type="ECO:0000259" key="3">
    <source>
        <dbReference type="PROSITE" id="PS50041"/>
    </source>
</evidence>
<protein>
    <recommendedName>
        <fullName evidence="3">C-type lectin domain-containing protein</fullName>
    </recommendedName>
</protein>
<proteinExistence type="predicted"/>
<dbReference type="Gene3D" id="3.10.100.10">
    <property type="entry name" value="Mannose-Binding Protein A, subunit A"/>
    <property type="match status" value="1"/>
</dbReference>
<dbReference type="SUPFAM" id="SSF56436">
    <property type="entry name" value="C-type lectin-like"/>
    <property type="match status" value="1"/>
</dbReference>
<dbReference type="PROSITE" id="PS00615">
    <property type="entry name" value="C_TYPE_LECTIN_1"/>
    <property type="match status" value="1"/>
</dbReference>
<dbReference type="InterPro" id="IPR018378">
    <property type="entry name" value="C-type_lectin_CS"/>
</dbReference>
<dbReference type="InterPro" id="IPR016187">
    <property type="entry name" value="CTDL_fold"/>
</dbReference>
<comment type="caution">
    <text evidence="4">The sequence shown here is derived from an EMBL/GenBank/DDBJ whole genome shotgun (WGS) entry which is preliminary data.</text>
</comment>
<dbReference type="InterPro" id="IPR001304">
    <property type="entry name" value="C-type_lectin-like"/>
</dbReference>
<keyword evidence="5" id="KW-1185">Reference proteome</keyword>
<accession>A0AAD9JXS5</accession>
<evidence type="ECO:0000256" key="2">
    <source>
        <dbReference type="SAM" id="SignalP"/>
    </source>
</evidence>
<feature type="signal peptide" evidence="2">
    <location>
        <begin position="1"/>
        <end position="19"/>
    </location>
</feature>
<reference evidence="4" key="1">
    <citation type="journal article" date="2023" name="Mol. Biol. Evol.">
        <title>Third-Generation Sequencing Reveals the Adaptive Role of the Epigenome in Three Deep-Sea Polychaetes.</title>
        <authorList>
            <person name="Perez M."/>
            <person name="Aroh O."/>
            <person name="Sun Y."/>
            <person name="Lan Y."/>
            <person name="Juniper S.K."/>
            <person name="Young C.R."/>
            <person name="Angers B."/>
            <person name="Qian P.Y."/>
        </authorList>
    </citation>
    <scope>NUCLEOTIDE SEQUENCE</scope>
    <source>
        <strain evidence="4">P08H-3</strain>
    </source>
</reference>
<feature type="chain" id="PRO_5041906568" description="C-type lectin domain-containing protein" evidence="2">
    <location>
        <begin position="20"/>
        <end position="233"/>
    </location>
</feature>
<organism evidence="4 5">
    <name type="scientific">Paralvinella palmiformis</name>
    <dbReference type="NCBI Taxonomy" id="53620"/>
    <lineage>
        <taxon>Eukaryota</taxon>
        <taxon>Metazoa</taxon>
        <taxon>Spiralia</taxon>
        <taxon>Lophotrochozoa</taxon>
        <taxon>Annelida</taxon>
        <taxon>Polychaeta</taxon>
        <taxon>Sedentaria</taxon>
        <taxon>Canalipalpata</taxon>
        <taxon>Terebellida</taxon>
        <taxon>Terebelliformia</taxon>
        <taxon>Alvinellidae</taxon>
        <taxon>Paralvinella</taxon>
    </lineage>
</organism>
<dbReference type="CDD" id="cd00037">
    <property type="entry name" value="CLECT"/>
    <property type="match status" value="1"/>
</dbReference>